<dbReference type="InterPro" id="IPR029063">
    <property type="entry name" value="SAM-dependent_MTases_sf"/>
</dbReference>
<protein>
    <submittedName>
        <fullName evidence="2">Class I SAM-dependent methyltransferase</fullName>
    </submittedName>
</protein>
<feature type="domain" description="Methyltransferase" evidence="1">
    <location>
        <begin position="38"/>
        <end position="159"/>
    </location>
</feature>
<dbReference type="KEGG" id="lsh:CAB17_13005"/>
<proteinExistence type="predicted"/>
<sequence>MTINEPKVLWDPEHYFKHSATQFGHATGLLKNYPFKGDESILDVGCGDGKITAAIANLVPNGKVIGLDKDITTIKFAQAKFQPTNHNNLSFLHGDVTQISELGKFDLIVSFSCLHFVKDQYTALINIRNNLKENGHIILMLYRKCKAQWDALNKTSANKKWSHYFENYDLGYYEYQPVPYQQLLNESGLGRFKAEFTVEEQISYESLTTFTNFIKGWLPHLNILPQEYHDEFLSLFITDYLSNLNTSINKITIPFVRLVIN</sequence>
<accession>A0A2H5FMV0</accession>
<organism evidence="2 3">
    <name type="scientific">Legionella sainthelensi</name>
    <dbReference type="NCBI Taxonomy" id="28087"/>
    <lineage>
        <taxon>Bacteria</taxon>
        <taxon>Pseudomonadati</taxon>
        <taxon>Pseudomonadota</taxon>
        <taxon>Gammaproteobacteria</taxon>
        <taxon>Legionellales</taxon>
        <taxon>Legionellaceae</taxon>
        <taxon>Legionella</taxon>
    </lineage>
</organism>
<dbReference type="RefSeq" id="WP_012979142.1">
    <property type="nucleotide sequence ID" value="NZ_CP025491.2"/>
</dbReference>
<reference evidence="2 3" key="1">
    <citation type="submission" date="2017-12" db="EMBL/GenBank/DDBJ databases">
        <title>Legionella sainthelensi LA01-117, whole genome sequence of a clinical isolate from New Zealand.</title>
        <authorList>
            <person name="Cree S.L."/>
            <person name="Slow S."/>
            <person name="Kennedy M.A."/>
            <person name="Murdoch D.R."/>
            <person name="Biggs P.J."/>
            <person name="Anderson T."/>
        </authorList>
    </citation>
    <scope>NUCLEOTIDE SEQUENCE [LARGE SCALE GENOMIC DNA]</scope>
    <source>
        <strain evidence="2 3">LA01-117</strain>
    </source>
</reference>
<gene>
    <name evidence="2" type="ORF">CAB17_13005</name>
</gene>
<dbReference type="Proteomes" id="UP000234343">
    <property type="component" value="Chromosome"/>
</dbReference>
<evidence type="ECO:0000313" key="3">
    <source>
        <dbReference type="Proteomes" id="UP000234343"/>
    </source>
</evidence>
<dbReference type="GO" id="GO:0030798">
    <property type="term" value="F:trans-aconitate 2-methyltransferase activity"/>
    <property type="evidence" value="ECO:0007669"/>
    <property type="project" value="InterPro"/>
</dbReference>
<keyword evidence="2" id="KW-0808">Transferase</keyword>
<dbReference type="AlphaFoldDB" id="A0A2H5FMV0"/>
<dbReference type="InterPro" id="IPR025714">
    <property type="entry name" value="Methyltranfer_dom"/>
</dbReference>
<dbReference type="InterPro" id="IPR023149">
    <property type="entry name" value="Trans_acon_MeTrfase_C"/>
</dbReference>
<dbReference type="SUPFAM" id="SSF53335">
    <property type="entry name" value="S-adenosyl-L-methionine-dependent methyltransferases"/>
    <property type="match status" value="1"/>
</dbReference>
<dbReference type="PANTHER" id="PTHR43861:SF1">
    <property type="entry name" value="TRANS-ACONITATE 2-METHYLTRANSFERASE"/>
    <property type="match status" value="1"/>
</dbReference>
<evidence type="ECO:0000259" key="1">
    <source>
        <dbReference type="Pfam" id="PF13847"/>
    </source>
</evidence>
<dbReference type="GeneID" id="40926046"/>
<dbReference type="GO" id="GO:0032259">
    <property type="term" value="P:methylation"/>
    <property type="evidence" value="ECO:0007669"/>
    <property type="project" value="UniProtKB-KW"/>
</dbReference>
<dbReference type="PANTHER" id="PTHR43861">
    <property type="entry name" value="TRANS-ACONITATE 2-METHYLTRANSFERASE-RELATED"/>
    <property type="match status" value="1"/>
</dbReference>
<dbReference type="EMBL" id="CP025491">
    <property type="protein sequence ID" value="AUH72853.1"/>
    <property type="molecule type" value="Genomic_DNA"/>
</dbReference>
<dbReference type="Gene3D" id="3.40.50.150">
    <property type="entry name" value="Vaccinia Virus protein VP39"/>
    <property type="match status" value="1"/>
</dbReference>
<keyword evidence="2" id="KW-0489">Methyltransferase</keyword>
<dbReference type="CDD" id="cd02440">
    <property type="entry name" value="AdoMet_MTases"/>
    <property type="match status" value="1"/>
</dbReference>
<dbReference type="Gene3D" id="1.10.150.290">
    <property type="entry name" value="S-adenosyl-L-methionine-dependent methyltransferases"/>
    <property type="match status" value="1"/>
</dbReference>
<name>A0A2H5FMV0_9GAMM</name>
<keyword evidence="3" id="KW-1185">Reference proteome</keyword>
<dbReference type="Pfam" id="PF13847">
    <property type="entry name" value="Methyltransf_31"/>
    <property type="match status" value="1"/>
</dbReference>
<evidence type="ECO:0000313" key="2">
    <source>
        <dbReference type="EMBL" id="AUH72853.1"/>
    </source>
</evidence>